<keyword evidence="6" id="KW-0175">Coiled coil</keyword>
<organism evidence="9 10">
    <name type="scientific">Pseudogemmobacter lacusdianii</name>
    <dbReference type="NCBI Taxonomy" id="3069608"/>
    <lineage>
        <taxon>Bacteria</taxon>
        <taxon>Pseudomonadati</taxon>
        <taxon>Pseudomonadota</taxon>
        <taxon>Alphaproteobacteria</taxon>
        <taxon>Rhodobacterales</taxon>
        <taxon>Paracoccaceae</taxon>
        <taxon>Pseudogemmobacter</taxon>
    </lineage>
</organism>
<evidence type="ECO:0000256" key="6">
    <source>
        <dbReference type="SAM" id="Coils"/>
    </source>
</evidence>
<accession>A0ABU0VX93</accession>
<keyword evidence="3 7" id="KW-0812">Transmembrane</keyword>
<comment type="caution">
    <text evidence="9">The sequence shown here is derived from an EMBL/GenBank/DDBJ whole genome shotgun (WGS) entry which is preliminary data.</text>
</comment>
<reference evidence="9 10" key="1">
    <citation type="submission" date="2023-08" db="EMBL/GenBank/DDBJ databases">
        <title>Characterization of two Paracoccaceae strains isolated from Phycosphere and proposal of Xinfangfangia lacusdiani sp. nov.</title>
        <authorList>
            <person name="Deng Y."/>
            <person name="Zhang Y.Q."/>
        </authorList>
    </citation>
    <scope>NUCLEOTIDE SEQUENCE [LARGE SCALE GENOMIC DNA]</scope>
    <source>
        <strain evidence="9 10">CPCC 101601</strain>
    </source>
</reference>
<keyword evidence="2" id="KW-1003">Cell membrane</keyword>
<sequence length="437" mass="47467">MGHIQNLEDLLIFLRRRWLLICILSLIGTVAAGVFAKTRPDTYEAFAAIEVQGQQLSSADASGSARLLQSIEQRLTTRENLLAVIARHGLYTDMPALSDEERATLLRLSISFEGIAAVGDGGYGSPPQLSAIIIKASDGSPDLAARIANDFAQGVLDMSSAGKLDQAHDTLNFYREEERRISTEIETVEAEVARYKNSHEIAGLATTQRDEIAAIEDDLRRLEQSLVAALEEQRPLAAKTTLRATEQRRMQELDNQIRVLNEQKAALIERREARASALAAQPEVERALAGYQRQLDQLGDSLSVVTARLTTAETEAKLIERQQGQRFALLDRATIPAHPVGSGGKKLVVAGAMASLLGAVALAFALDMLRPVLRTSAQMERELGLRPIVAIPELKQAQPRTRDMAARRALTKLSAVPVMVPLCCGLAAALFVAAALI</sequence>
<dbReference type="EMBL" id="JAVDBT010000006">
    <property type="protein sequence ID" value="MDQ2066233.1"/>
    <property type="molecule type" value="Genomic_DNA"/>
</dbReference>
<keyword evidence="5 7" id="KW-0472">Membrane</keyword>
<evidence type="ECO:0000256" key="2">
    <source>
        <dbReference type="ARBA" id="ARBA00022475"/>
    </source>
</evidence>
<evidence type="ECO:0000256" key="3">
    <source>
        <dbReference type="ARBA" id="ARBA00022692"/>
    </source>
</evidence>
<feature type="domain" description="Polysaccharide chain length determinant N-terminal" evidence="8">
    <location>
        <begin position="7"/>
        <end position="86"/>
    </location>
</feature>
<dbReference type="InterPro" id="IPR003856">
    <property type="entry name" value="LPS_length_determ_N"/>
</dbReference>
<dbReference type="PANTHER" id="PTHR32309">
    <property type="entry name" value="TYROSINE-PROTEIN KINASE"/>
    <property type="match status" value="1"/>
</dbReference>
<gene>
    <name evidence="9" type="ORF">Q9295_07605</name>
</gene>
<dbReference type="PANTHER" id="PTHR32309:SF31">
    <property type="entry name" value="CAPSULAR EXOPOLYSACCHARIDE FAMILY"/>
    <property type="match status" value="1"/>
</dbReference>
<feature type="transmembrane region" description="Helical" evidence="7">
    <location>
        <begin position="18"/>
        <end position="36"/>
    </location>
</feature>
<evidence type="ECO:0000313" key="10">
    <source>
        <dbReference type="Proteomes" id="UP001239680"/>
    </source>
</evidence>
<evidence type="ECO:0000313" key="9">
    <source>
        <dbReference type="EMBL" id="MDQ2066233.1"/>
    </source>
</evidence>
<feature type="transmembrane region" description="Helical" evidence="7">
    <location>
        <begin position="413"/>
        <end position="436"/>
    </location>
</feature>
<evidence type="ECO:0000256" key="7">
    <source>
        <dbReference type="SAM" id="Phobius"/>
    </source>
</evidence>
<dbReference type="Proteomes" id="UP001239680">
    <property type="component" value="Unassembled WGS sequence"/>
</dbReference>
<evidence type="ECO:0000256" key="5">
    <source>
        <dbReference type="ARBA" id="ARBA00023136"/>
    </source>
</evidence>
<feature type="transmembrane region" description="Helical" evidence="7">
    <location>
        <begin position="347"/>
        <end position="369"/>
    </location>
</feature>
<evidence type="ECO:0000256" key="1">
    <source>
        <dbReference type="ARBA" id="ARBA00004651"/>
    </source>
</evidence>
<comment type="subcellular location">
    <subcellularLocation>
        <location evidence="1">Cell membrane</location>
        <topology evidence="1">Multi-pass membrane protein</topology>
    </subcellularLocation>
</comment>
<evidence type="ECO:0000256" key="4">
    <source>
        <dbReference type="ARBA" id="ARBA00022989"/>
    </source>
</evidence>
<keyword evidence="10" id="KW-1185">Reference proteome</keyword>
<protein>
    <submittedName>
        <fullName evidence="9">Wzz/FepE/Etk N-terminal domain-containing protein</fullName>
    </submittedName>
</protein>
<dbReference type="Pfam" id="PF02706">
    <property type="entry name" value="Wzz"/>
    <property type="match status" value="1"/>
</dbReference>
<feature type="coiled-coil region" evidence="6">
    <location>
        <begin position="171"/>
        <end position="270"/>
    </location>
</feature>
<evidence type="ECO:0000259" key="8">
    <source>
        <dbReference type="Pfam" id="PF02706"/>
    </source>
</evidence>
<proteinExistence type="predicted"/>
<dbReference type="RefSeq" id="WP_306679935.1">
    <property type="nucleotide sequence ID" value="NZ_JAVDBT010000006.1"/>
</dbReference>
<keyword evidence="4 7" id="KW-1133">Transmembrane helix</keyword>
<dbReference type="InterPro" id="IPR050445">
    <property type="entry name" value="Bact_polysacc_biosynth/exp"/>
</dbReference>
<name>A0ABU0VX93_9RHOB</name>